<protein>
    <submittedName>
        <fullName evidence="1">Uncharacterized protein</fullName>
    </submittedName>
</protein>
<evidence type="ECO:0000313" key="2">
    <source>
        <dbReference type="Proteomes" id="UP000823388"/>
    </source>
</evidence>
<reference evidence="1" key="1">
    <citation type="submission" date="2020-05" db="EMBL/GenBank/DDBJ databases">
        <title>WGS assembly of Panicum virgatum.</title>
        <authorList>
            <person name="Lovell J.T."/>
            <person name="Jenkins J."/>
            <person name="Shu S."/>
            <person name="Juenger T.E."/>
            <person name="Schmutz J."/>
        </authorList>
    </citation>
    <scope>NUCLEOTIDE SEQUENCE</scope>
    <source>
        <strain evidence="1">AP13</strain>
    </source>
</reference>
<dbReference type="Proteomes" id="UP000823388">
    <property type="component" value="Chromosome 7K"/>
</dbReference>
<proteinExistence type="predicted"/>
<accession>A0A8T0QMX6</accession>
<name>A0A8T0QMX6_PANVG</name>
<sequence length="110" mass="12701">MGNKLKKVYCEETTPQSTCASSVLFGFTLESMETYDEKTPAEIRREKDKKRYAAMSWRWTHRIIIIGIGDRRQIVMTSESPSSFELILMLFGEQLRHAYLGYCTTCCASK</sequence>
<keyword evidence="2" id="KW-1185">Reference proteome</keyword>
<dbReference type="AlphaFoldDB" id="A0A8T0QMX6"/>
<organism evidence="1 2">
    <name type="scientific">Panicum virgatum</name>
    <name type="common">Blackwell switchgrass</name>
    <dbReference type="NCBI Taxonomy" id="38727"/>
    <lineage>
        <taxon>Eukaryota</taxon>
        <taxon>Viridiplantae</taxon>
        <taxon>Streptophyta</taxon>
        <taxon>Embryophyta</taxon>
        <taxon>Tracheophyta</taxon>
        <taxon>Spermatophyta</taxon>
        <taxon>Magnoliopsida</taxon>
        <taxon>Liliopsida</taxon>
        <taxon>Poales</taxon>
        <taxon>Poaceae</taxon>
        <taxon>PACMAD clade</taxon>
        <taxon>Panicoideae</taxon>
        <taxon>Panicodae</taxon>
        <taxon>Paniceae</taxon>
        <taxon>Panicinae</taxon>
        <taxon>Panicum</taxon>
        <taxon>Panicum sect. Hiantes</taxon>
    </lineage>
</organism>
<dbReference type="EMBL" id="CM029049">
    <property type="protein sequence ID" value="KAG2572184.1"/>
    <property type="molecule type" value="Genomic_DNA"/>
</dbReference>
<comment type="caution">
    <text evidence="1">The sequence shown here is derived from an EMBL/GenBank/DDBJ whole genome shotgun (WGS) entry which is preliminary data.</text>
</comment>
<gene>
    <name evidence="1" type="ORF">PVAP13_7KG165910</name>
</gene>
<evidence type="ECO:0000313" key="1">
    <source>
        <dbReference type="EMBL" id="KAG2572184.1"/>
    </source>
</evidence>